<dbReference type="InterPro" id="IPR000845">
    <property type="entry name" value="Nucleoside_phosphorylase_d"/>
</dbReference>
<reference evidence="2 3" key="1">
    <citation type="submission" date="2018-06" db="EMBL/GenBank/DDBJ databases">
        <title>Comparative genomics of Brasilonema spp. strains.</title>
        <authorList>
            <person name="Alvarenga D.O."/>
            <person name="Fiore M.F."/>
            <person name="Varani A.M."/>
        </authorList>
    </citation>
    <scope>NUCLEOTIDE SEQUENCE [LARGE SCALE GENOMIC DNA]</scope>
    <source>
        <strain evidence="2 3">CENA114</strain>
    </source>
</reference>
<dbReference type="PANTHER" id="PTHR46832">
    <property type="entry name" value="5'-METHYLTHIOADENOSINE/S-ADENOSYLHOMOCYSTEINE NUCLEOSIDASE"/>
    <property type="match status" value="1"/>
</dbReference>
<gene>
    <name evidence="2" type="ORF">DP114_27730</name>
</gene>
<dbReference type="SUPFAM" id="SSF53167">
    <property type="entry name" value="Purine and uridine phosphorylases"/>
    <property type="match status" value="1"/>
</dbReference>
<dbReference type="GO" id="GO:0008782">
    <property type="term" value="F:adenosylhomocysteine nucleosidase activity"/>
    <property type="evidence" value="ECO:0007669"/>
    <property type="project" value="TreeGrafter"/>
</dbReference>
<protein>
    <submittedName>
        <fullName evidence="2">Phosphorylase</fullName>
    </submittedName>
</protein>
<dbReference type="Gene3D" id="3.40.50.1580">
    <property type="entry name" value="Nucleoside phosphorylase domain"/>
    <property type="match status" value="1"/>
</dbReference>
<dbReference type="InterPro" id="IPR035994">
    <property type="entry name" value="Nucleoside_phosphorylase_sf"/>
</dbReference>
<dbReference type="KEGG" id="bsen:DP114_27730"/>
<accession>A0A856MQA6</accession>
<dbReference type="GO" id="GO:0008930">
    <property type="term" value="F:methylthioadenosine nucleosidase activity"/>
    <property type="evidence" value="ECO:0007669"/>
    <property type="project" value="TreeGrafter"/>
</dbReference>
<evidence type="ECO:0000313" key="3">
    <source>
        <dbReference type="Proteomes" id="UP000503129"/>
    </source>
</evidence>
<evidence type="ECO:0000259" key="1">
    <source>
        <dbReference type="Pfam" id="PF01048"/>
    </source>
</evidence>
<dbReference type="GO" id="GO:0009116">
    <property type="term" value="P:nucleoside metabolic process"/>
    <property type="evidence" value="ECO:0007669"/>
    <property type="project" value="InterPro"/>
</dbReference>
<dbReference type="Pfam" id="PF01048">
    <property type="entry name" value="PNP_UDP_1"/>
    <property type="match status" value="1"/>
</dbReference>
<name>A0A856MQA6_9CYAN</name>
<dbReference type="EMBL" id="CP030118">
    <property type="protein sequence ID" value="QDL12464.1"/>
    <property type="molecule type" value="Genomic_DNA"/>
</dbReference>
<sequence length="236" mass="25868">MLVDAILVVTGPEYKAVCKGLNRLAVPTPPVFPIPMGSSALTKHLEQWLEAEHLSHHPQPRVLLMGLCGSLSSKYSVGKAVLYRSCVYPGTDEKKSAAELLCDRELTKIVQNQLQDRVFTGVGLTSDRLIYSASEKLQLGQTYHADVVDMEGFAALEFLSQRGIAVAMLRVISDDAHHNIPNLTNAFHSDGSLQAFPLAMELLRQPIAASRLVSGSLRGLRILEDLTTFLFNTVDI</sequence>
<dbReference type="Proteomes" id="UP000503129">
    <property type="component" value="Chromosome"/>
</dbReference>
<dbReference type="PANTHER" id="PTHR46832:SF1">
    <property type="entry name" value="5'-METHYLTHIOADENOSINE_S-ADENOSYLHOMOCYSTEINE NUCLEOSIDASE"/>
    <property type="match status" value="1"/>
</dbReference>
<dbReference type="AlphaFoldDB" id="A0A856MQA6"/>
<dbReference type="GO" id="GO:0019284">
    <property type="term" value="P:L-methionine salvage from S-adenosylmethionine"/>
    <property type="evidence" value="ECO:0007669"/>
    <property type="project" value="TreeGrafter"/>
</dbReference>
<feature type="domain" description="Nucleoside phosphorylase" evidence="1">
    <location>
        <begin position="55"/>
        <end position="178"/>
    </location>
</feature>
<dbReference type="GO" id="GO:0005829">
    <property type="term" value="C:cytosol"/>
    <property type="evidence" value="ECO:0007669"/>
    <property type="project" value="TreeGrafter"/>
</dbReference>
<keyword evidence="3" id="KW-1185">Reference proteome</keyword>
<proteinExistence type="predicted"/>
<organism evidence="2 3">
    <name type="scientific">Brasilonema sennae CENA114</name>
    <dbReference type="NCBI Taxonomy" id="415709"/>
    <lineage>
        <taxon>Bacteria</taxon>
        <taxon>Bacillati</taxon>
        <taxon>Cyanobacteriota</taxon>
        <taxon>Cyanophyceae</taxon>
        <taxon>Nostocales</taxon>
        <taxon>Scytonemataceae</taxon>
        <taxon>Brasilonema</taxon>
        <taxon>Bromeliae group (in: Brasilonema)</taxon>
    </lineage>
</organism>
<evidence type="ECO:0000313" key="2">
    <source>
        <dbReference type="EMBL" id="QDL12464.1"/>
    </source>
</evidence>